<comment type="caution">
    <text evidence="2">The sequence shown here is derived from an EMBL/GenBank/DDBJ whole genome shotgun (WGS) entry which is preliminary data.</text>
</comment>
<keyword evidence="3" id="KW-1185">Reference proteome</keyword>
<evidence type="ECO:0008006" key="4">
    <source>
        <dbReference type="Google" id="ProtNLM"/>
    </source>
</evidence>
<dbReference type="AlphaFoldDB" id="A0A9N9YDQ3"/>
<accession>A0A9N9YDQ3</accession>
<feature type="chain" id="PRO_5040350536" description="Small secreted protein" evidence="1">
    <location>
        <begin position="20"/>
        <end position="154"/>
    </location>
</feature>
<gene>
    <name evidence="2" type="ORF">CRHIZ90672A_00007042</name>
</gene>
<name>A0A9N9YDQ3_9HYPO</name>
<dbReference type="Proteomes" id="UP000696573">
    <property type="component" value="Unassembled WGS sequence"/>
</dbReference>
<evidence type="ECO:0000313" key="3">
    <source>
        <dbReference type="Proteomes" id="UP000696573"/>
    </source>
</evidence>
<reference evidence="2" key="1">
    <citation type="submission" date="2021-10" db="EMBL/GenBank/DDBJ databases">
        <authorList>
            <person name="Piombo E."/>
        </authorList>
    </citation>
    <scope>NUCLEOTIDE SEQUENCE</scope>
</reference>
<protein>
    <recommendedName>
        <fullName evidence="4">Small secreted protein</fullName>
    </recommendedName>
</protein>
<organism evidence="2 3">
    <name type="scientific">Clonostachys rhizophaga</name>
    <dbReference type="NCBI Taxonomy" id="160324"/>
    <lineage>
        <taxon>Eukaryota</taxon>
        <taxon>Fungi</taxon>
        <taxon>Dikarya</taxon>
        <taxon>Ascomycota</taxon>
        <taxon>Pezizomycotina</taxon>
        <taxon>Sordariomycetes</taxon>
        <taxon>Hypocreomycetidae</taxon>
        <taxon>Hypocreales</taxon>
        <taxon>Bionectriaceae</taxon>
        <taxon>Clonostachys</taxon>
    </lineage>
</organism>
<keyword evidence="1" id="KW-0732">Signal</keyword>
<sequence>MQFSVAAILTTLLAGTALATPTPMEAESTEVKSMSSSATWTIRHLRRECDHNDSCCTWYFAVDDGRSQWCDCEFRTYSTHDTPASRANGKEQWCGPYVITSGWSGQFGEGNGFTTFSVVDKGRREIAWPAYRDEQVWGGHVVRPDQCYPVQWLP</sequence>
<proteinExistence type="predicted"/>
<evidence type="ECO:0000313" key="2">
    <source>
        <dbReference type="EMBL" id="CAH0017347.1"/>
    </source>
</evidence>
<dbReference type="EMBL" id="CABFNQ020000506">
    <property type="protein sequence ID" value="CAH0017347.1"/>
    <property type="molecule type" value="Genomic_DNA"/>
</dbReference>
<evidence type="ECO:0000256" key="1">
    <source>
        <dbReference type="SAM" id="SignalP"/>
    </source>
</evidence>
<dbReference type="OrthoDB" id="5352317at2759"/>
<feature type="signal peptide" evidence="1">
    <location>
        <begin position="1"/>
        <end position="19"/>
    </location>
</feature>